<evidence type="ECO:0000256" key="1">
    <source>
        <dbReference type="SAM" id="Phobius"/>
    </source>
</evidence>
<protein>
    <submittedName>
        <fullName evidence="2">Uncharacterized protein</fullName>
    </submittedName>
</protein>
<dbReference type="OrthoDB" id="2679712at2"/>
<keyword evidence="1" id="KW-0472">Membrane</keyword>
<dbReference type="RefSeq" id="WP_130605051.1">
    <property type="nucleotide sequence ID" value="NZ_AP019400.1"/>
</dbReference>
<accession>A0A3T1CZ99</accession>
<evidence type="ECO:0000313" key="3">
    <source>
        <dbReference type="Proteomes" id="UP000289856"/>
    </source>
</evidence>
<dbReference type="EMBL" id="AP019400">
    <property type="protein sequence ID" value="BBI31187.1"/>
    <property type="molecule type" value="Genomic_DNA"/>
</dbReference>
<dbReference type="KEGG" id="cohn:KCTCHS21_05860"/>
<keyword evidence="1" id="KW-1133">Transmembrane helix</keyword>
<dbReference type="AlphaFoldDB" id="A0A3T1CZ99"/>
<gene>
    <name evidence="2" type="ORF">KCTCHS21_05860</name>
</gene>
<feature type="transmembrane region" description="Helical" evidence="1">
    <location>
        <begin position="30"/>
        <end position="50"/>
    </location>
</feature>
<organism evidence="2 3">
    <name type="scientific">Cohnella abietis</name>
    <dbReference type="NCBI Taxonomy" id="2507935"/>
    <lineage>
        <taxon>Bacteria</taxon>
        <taxon>Bacillati</taxon>
        <taxon>Bacillota</taxon>
        <taxon>Bacilli</taxon>
        <taxon>Bacillales</taxon>
        <taxon>Paenibacillaceae</taxon>
        <taxon>Cohnella</taxon>
    </lineage>
</organism>
<keyword evidence="1" id="KW-0812">Transmembrane</keyword>
<proteinExistence type="predicted"/>
<name>A0A3T1CZ99_9BACL</name>
<keyword evidence="3" id="KW-1185">Reference proteome</keyword>
<evidence type="ECO:0000313" key="2">
    <source>
        <dbReference type="EMBL" id="BBI31187.1"/>
    </source>
</evidence>
<sequence length="71" mass="7948">MVPVFLSNMRPIGESVAKVASAGGQLNADFMSVFAFFVVILIFVGVFLMVPVHMYEKYYKQVDDETTVHSE</sequence>
<dbReference type="Proteomes" id="UP000289856">
    <property type="component" value="Chromosome"/>
</dbReference>
<reference evidence="2 3" key="1">
    <citation type="submission" date="2019-01" db="EMBL/GenBank/DDBJ databases">
        <title>Complete genome sequence of Cohnella hallensis HS21 isolated from Korean fir (Abies koreana) rhizospheric soil.</title>
        <authorList>
            <person name="Jiang L."/>
            <person name="Kang S.W."/>
            <person name="Kim S."/>
            <person name="Jung J."/>
            <person name="Kim C.Y."/>
            <person name="Kim D.H."/>
            <person name="Kim S.W."/>
            <person name="Lee J."/>
        </authorList>
    </citation>
    <scope>NUCLEOTIDE SEQUENCE [LARGE SCALE GENOMIC DNA]</scope>
    <source>
        <strain evidence="2 3">HS21</strain>
    </source>
</reference>